<feature type="compositionally biased region" description="Basic and acidic residues" evidence="2">
    <location>
        <begin position="438"/>
        <end position="455"/>
    </location>
</feature>
<protein>
    <recommendedName>
        <fullName evidence="5">Chromosome segregation ATPase</fullName>
    </recommendedName>
</protein>
<dbReference type="RefSeq" id="WP_171443166.1">
    <property type="nucleotide sequence ID" value="NZ_JABFNS010000089.1"/>
</dbReference>
<dbReference type="EMBL" id="JABFNT010000075">
    <property type="protein sequence ID" value="NOJ81072.1"/>
    <property type="molecule type" value="Genomic_DNA"/>
</dbReference>
<keyword evidence="1" id="KW-0175">Coiled coil</keyword>
<feature type="region of interest" description="Disordered" evidence="2">
    <location>
        <begin position="322"/>
        <end position="348"/>
    </location>
</feature>
<accession>A0A7Y4MT17</accession>
<proteinExistence type="predicted"/>
<organism evidence="3 4">
    <name type="scientific">Myxococcus xanthus</name>
    <dbReference type="NCBI Taxonomy" id="34"/>
    <lineage>
        <taxon>Bacteria</taxon>
        <taxon>Pseudomonadati</taxon>
        <taxon>Myxococcota</taxon>
        <taxon>Myxococcia</taxon>
        <taxon>Myxococcales</taxon>
        <taxon>Cystobacterineae</taxon>
        <taxon>Myxococcaceae</taxon>
        <taxon>Myxococcus</taxon>
    </lineage>
</organism>
<evidence type="ECO:0008006" key="5">
    <source>
        <dbReference type="Google" id="ProtNLM"/>
    </source>
</evidence>
<feature type="compositionally biased region" description="Basic and acidic residues" evidence="2">
    <location>
        <begin position="1070"/>
        <end position="1086"/>
    </location>
</feature>
<evidence type="ECO:0000256" key="2">
    <source>
        <dbReference type="SAM" id="MobiDB-lite"/>
    </source>
</evidence>
<feature type="coiled-coil region" evidence="1">
    <location>
        <begin position="278"/>
        <end position="305"/>
    </location>
</feature>
<feature type="region of interest" description="Disordered" evidence="2">
    <location>
        <begin position="813"/>
        <end position="837"/>
    </location>
</feature>
<gene>
    <name evidence="3" type="ORF">HNV28_22565</name>
</gene>
<feature type="coiled-coil region" evidence="1">
    <location>
        <begin position="741"/>
        <end position="775"/>
    </location>
</feature>
<comment type="caution">
    <text evidence="3">The sequence shown here is derived from an EMBL/GenBank/DDBJ whole genome shotgun (WGS) entry which is preliminary data.</text>
</comment>
<dbReference type="Proteomes" id="UP000533080">
    <property type="component" value="Unassembled WGS sequence"/>
</dbReference>
<feature type="coiled-coil region" evidence="1">
    <location>
        <begin position="861"/>
        <end position="895"/>
    </location>
</feature>
<reference evidence="3 4" key="1">
    <citation type="submission" date="2020-05" db="EMBL/GenBank/DDBJ databases">
        <authorList>
            <person name="Whitworth D."/>
        </authorList>
    </citation>
    <scope>NUCLEOTIDE SEQUENCE [LARGE SCALE GENOMIC DNA]</scope>
    <source>
        <strain evidence="3 4">AM005</strain>
    </source>
</reference>
<feature type="compositionally biased region" description="Basic residues" evidence="2">
    <location>
        <begin position="338"/>
        <end position="348"/>
    </location>
</feature>
<feature type="region of interest" description="Disordered" evidence="2">
    <location>
        <begin position="436"/>
        <end position="455"/>
    </location>
</feature>
<feature type="region of interest" description="Disordered" evidence="2">
    <location>
        <begin position="1070"/>
        <end position="1092"/>
    </location>
</feature>
<sequence length="1469" mass="164532">MPQLLKLRFVSLGHPQARMDDLLLNFQAPDGRATDSTLWLRNGGGKSSILNLFFAIIRPHKSEFLGGKAEAKQRSLDDYILSSDRAVTVAEWQLDPAADSLGLESEHFLTGVFYERRDGSGDLRRLFFSCRVTPEHPESTLEDLPLYTANNGSRSRRTLGAFRETWRSLRDRAPHLNVSDTENQREWQDVLEAARIDPELFSYQVRMNQREGGADELFRFAEAEDFIDFLLALALDPAFGDRVGKNIIAFRRELLQRKEQFVPERDLVAGLLTRISAMRGVRDRRERLRTELSEARTDLEALDALAAVRVKELGEDAERLNEAHARHAESSKEQSRHATAKRGRAAQLKRHAAELRLARLKEEHDQVQDDWRTAQRLARIWSAAVPLRRAIQFEEKAKDQRRSLQQRERKHAPLRAELESAARRFASALTWRAQDHRRKAEEARGDEKTAREEARECRHQALEAGKVQGQAETEAKGLEQRLDAVESKRKQLVRAGILGSDESADAGVSRWTGKATDHEAAVERLDSEIVRLDEALEAFDGAIARATDVLSQCQSERQKLKDRFDRAMQEREFIEGDAALKAALELETLDADRISTDAVGTLEQTARAAQRVVVDTRLAAADDERAALHLEEHGLLPPSPDAQRVVEFLSERLGGQAWSGWSWIQANVPKQEARAAVRKAPSLAQGVVVRPADLERAAELMREAGLEPEGPVLIGGTDALTRAPELPGVVVGPRESAWFDRDVARTRLSELRARLDEHRKRIQSADLQQRELTRAAESLRSFRARYPVGWYENTSRDVLGASLKEEEARTRLAALQDERKQKAADRKRGETERRDQDLNLETARNAVRRLSAFLEEHVHPSAKWRTELETAKTRAKKAAEEISQWQNLADAADERATGSSVAAQKQGEEARGIETERAALEYVEGEVAGEPGPNDELRDRYQLLKGQYEEKVGADALLALAKQNDDNAKEERGRLAKLLSAEITEELVREHLAGLAEPDTVEQLRQDAEAKASSLQGRMGNLKGRIDPAAVALEQAEGACKSFIMLAPLQRAPSTPELAETEATALEGEAKLHQHSAESEQARATETKQNADQVRQRASDIERHAERLKSLRDDYADLLAEGGSPPRPGLAATFEESLLPSRLKKTSDGLRRARADWQSMDNERGTAIAALRAFAAGPEFERLDAPWVRRLQEHDEPALESASEQLAAQLELRRNVLEEQISGVDRHRTVLVDELHAVAEEGMKLLRQASNLSKLPDHVPGIGGVHFLRIQTQEPDDPSEKRARLAELIDELLDGKHDLGGVALVQAAVRRLARPVQVRVLHPDPALDRRTVSIPEMARSSGGEQLTGAILLYCTLARVRGRSRGLSRRASSVLILDNPIGRASRARFLELQRDVARAMGVQLIYTTGVNDHEALRALPNVIRLRNERVDRNTGRRLVEHAPDEVRVIEAVRIGRREKGPDARPDDAER</sequence>
<name>A0A7Y4MT17_MYXXA</name>
<evidence type="ECO:0000256" key="1">
    <source>
        <dbReference type="SAM" id="Coils"/>
    </source>
</evidence>
<evidence type="ECO:0000313" key="3">
    <source>
        <dbReference type="EMBL" id="NOJ81072.1"/>
    </source>
</evidence>
<evidence type="ECO:0000313" key="4">
    <source>
        <dbReference type="Proteomes" id="UP000533080"/>
    </source>
</evidence>
<feature type="compositionally biased region" description="Basic and acidic residues" evidence="2">
    <location>
        <begin position="322"/>
        <end position="336"/>
    </location>
</feature>